<comment type="cofactor">
    <cofactor evidence="6">
        <name>Zn(2+)</name>
        <dbReference type="ChEBI" id="CHEBI:29105"/>
    </cofactor>
    <text evidence="6">Binds 1 zinc ion.</text>
</comment>
<name>A0A517SX31_9BACT</name>
<evidence type="ECO:0000256" key="1">
    <source>
        <dbReference type="ARBA" id="ARBA00022670"/>
    </source>
</evidence>
<evidence type="ECO:0000259" key="8">
    <source>
        <dbReference type="Pfam" id="PF08439"/>
    </source>
</evidence>
<dbReference type="Gene3D" id="1.20.140.70">
    <property type="entry name" value="Oligopeptidase f, N-terminal domain"/>
    <property type="match status" value="1"/>
</dbReference>
<evidence type="ECO:0000256" key="2">
    <source>
        <dbReference type="ARBA" id="ARBA00022723"/>
    </source>
</evidence>
<evidence type="ECO:0000313" key="9">
    <source>
        <dbReference type="EMBL" id="QDT60688.1"/>
    </source>
</evidence>
<evidence type="ECO:0000313" key="10">
    <source>
        <dbReference type="Proteomes" id="UP000315003"/>
    </source>
</evidence>
<dbReference type="GO" id="GO:0006518">
    <property type="term" value="P:peptide metabolic process"/>
    <property type="evidence" value="ECO:0007669"/>
    <property type="project" value="TreeGrafter"/>
</dbReference>
<dbReference type="Pfam" id="PF01432">
    <property type="entry name" value="Peptidase_M3"/>
    <property type="match status" value="1"/>
</dbReference>
<keyword evidence="5 6" id="KW-0482">Metalloprotease</keyword>
<dbReference type="InterPro" id="IPR004438">
    <property type="entry name" value="Peptidase_M3B"/>
</dbReference>
<dbReference type="RefSeq" id="WP_145273754.1">
    <property type="nucleotide sequence ID" value="NZ_CP036272.1"/>
</dbReference>
<dbReference type="PANTHER" id="PTHR11804">
    <property type="entry name" value="PROTEASE M3 THIMET OLIGOPEPTIDASE-RELATED"/>
    <property type="match status" value="1"/>
</dbReference>
<dbReference type="EC" id="3.4.24.-" evidence="6"/>
<evidence type="ECO:0000256" key="3">
    <source>
        <dbReference type="ARBA" id="ARBA00022801"/>
    </source>
</evidence>
<dbReference type="Pfam" id="PF08439">
    <property type="entry name" value="Peptidase_M3_N"/>
    <property type="match status" value="1"/>
</dbReference>
<keyword evidence="1 6" id="KW-0645">Protease</keyword>
<keyword evidence="10" id="KW-1185">Reference proteome</keyword>
<keyword evidence="4 6" id="KW-0862">Zinc</keyword>
<feature type="domain" description="Peptidase M3A/M3B catalytic" evidence="7">
    <location>
        <begin position="215"/>
        <end position="592"/>
    </location>
</feature>
<evidence type="ECO:0000256" key="5">
    <source>
        <dbReference type="ARBA" id="ARBA00023049"/>
    </source>
</evidence>
<dbReference type="InterPro" id="IPR013647">
    <property type="entry name" value="OligopepF_N_dom"/>
</dbReference>
<dbReference type="Gene3D" id="1.10.1370.20">
    <property type="entry name" value="Oligoendopeptidase f, C-terminal domain"/>
    <property type="match status" value="1"/>
</dbReference>
<evidence type="ECO:0000259" key="7">
    <source>
        <dbReference type="Pfam" id="PF01432"/>
    </source>
</evidence>
<dbReference type="SUPFAM" id="SSF55486">
    <property type="entry name" value="Metalloproteases ('zincins'), catalytic domain"/>
    <property type="match status" value="1"/>
</dbReference>
<dbReference type="InterPro" id="IPR001567">
    <property type="entry name" value="Pept_M3A_M3B_dom"/>
</dbReference>
<dbReference type="InterPro" id="IPR045090">
    <property type="entry name" value="Pept_M3A_M3B"/>
</dbReference>
<comment type="function">
    <text evidence="6">Has oligopeptidase activity and degrades a variety of small bioactive peptides.</text>
</comment>
<dbReference type="NCBIfam" id="TIGR00181">
    <property type="entry name" value="pepF"/>
    <property type="match status" value="1"/>
</dbReference>
<dbReference type="EMBL" id="CP036272">
    <property type="protein sequence ID" value="QDT60688.1"/>
    <property type="molecule type" value="Genomic_DNA"/>
</dbReference>
<reference evidence="9 10" key="1">
    <citation type="submission" date="2019-02" db="EMBL/GenBank/DDBJ databases">
        <title>Deep-cultivation of Planctomycetes and their phenomic and genomic characterization uncovers novel biology.</title>
        <authorList>
            <person name="Wiegand S."/>
            <person name="Jogler M."/>
            <person name="Boedeker C."/>
            <person name="Pinto D."/>
            <person name="Vollmers J."/>
            <person name="Rivas-Marin E."/>
            <person name="Kohn T."/>
            <person name="Peeters S.H."/>
            <person name="Heuer A."/>
            <person name="Rast P."/>
            <person name="Oberbeckmann S."/>
            <person name="Bunk B."/>
            <person name="Jeske O."/>
            <person name="Meyerdierks A."/>
            <person name="Storesund J.E."/>
            <person name="Kallscheuer N."/>
            <person name="Luecker S."/>
            <person name="Lage O.M."/>
            <person name="Pohl T."/>
            <person name="Merkel B.J."/>
            <person name="Hornburger P."/>
            <person name="Mueller R.-W."/>
            <person name="Bruemmer F."/>
            <person name="Labrenz M."/>
            <person name="Spormann A.M."/>
            <person name="Op den Camp H."/>
            <person name="Overmann J."/>
            <person name="Amann R."/>
            <person name="Jetten M.S.M."/>
            <person name="Mascher T."/>
            <person name="Medema M.H."/>
            <person name="Devos D.P."/>
            <person name="Kaster A.-K."/>
            <person name="Ovreas L."/>
            <person name="Rohde M."/>
            <person name="Galperin M.Y."/>
            <person name="Jogler C."/>
        </authorList>
    </citation>
    <scope>NUCLEOTIDE SEQUENCE [LARGE SCALE GENOMIC DNA]</scope>
    <source>
        <strain evidence="9 10">SV_7m_r</strain>
    </source>
</reference>
<dbReference type="GO" id="GO:0004222">
    <property type="term" value="F:metalloendopeptidase activity"/>
    <property type="evidence" value="ECO:0007669"/>
    <property type="project" value="UniProtKB-UniRule"/>
</dbReference>
<dbReference type="GO" id="GO:0006508">
    <property type="term" value="P:proteolysis"/>
    <property type="evidence" value="ECO:0007669"/>
    <property type="project" value="UniProtKB-KW"/>
</dbReference>
<protein>
    <recommendedName>
        <fullName evidence="6">Oligopeptidase F</fullName>
        <ecNumber evidence="6">3.4.24.-</ecNumber>
    </recommendedName>
</protein>
<dbReference type="AlphaFoldDB" id="A0A517SX31"/>
<dbReference type="Proteomes" id="UP000315003">
    <property type="component" value="Chromosome"/>
</dbReference>
<keyword evidence="3 6" id="KW-0378">Hydrolase</keyword>
<gene>
    <name evidence="9" type="primary">pepF1</name>
    <name evidence="9" type="ORF">SV7mr_32140</name>
</gene>
<dbReference type="OrthoDB" id="9766487at2"/>
<accession>A0A517SX31</accession>
<feature type="domain" description="Oligopeptidase F N-terminal" evidence="8">
    <location>
        <begin position="123"/>
        <end position="191"/>
    </location>
</feature>
<organism evidence="9 10">
    <name type="scientific">Stieleria bergensis</name>
    <dbReference type="NCBI Taxonomy" id="2528025"/>
    <lineage>
        <taxon>Bacteria</taxon>
        <taxon>Pseudomonadati</taxon>
        <taxon>Planctomycetota</taxon>
        <taxon>Planctomycetia</taxon>
        <taxon>Pirellulales</taxon>
        <taxon>Pirellulaceae</taxon>
        <taxon>Stieleria</taxon>
    </lineage>
</organism>
<evidence type="ECO:0000256" key="6">
    <source>
        <dbReference type="RuleBase" id="RU368091"/>
    </source>
</evidence>
<proteinExistence type="inferred from homology"/>
<dbReference type="PANTHER" id="PTHR11804:SF84">
    <property type="entry name" value="SACCHAROLYSIN"/>
    <property type="match status" value="1"/>
</dbReference>
<dbReference type="CDD" id="cd09608">
    <property type="entry name" value="M3B_PepF"/>
    <property type="match status" value="1"/>
</dbReference>
<dbReference type="InterPro" id="IPR042088">
    <property type="entry name" value="OligoPept_F_C"/>
</dbReference>
<dbReference type="Gene3D" id="1.10.287.830">
    <property type="entry name" value="putative peptidase helix hairpin domain like"/>
    <property type="match status" value="1"/>
</dbReference>
<keyword evidence="2 6" id="KW-0479">Metal-binding</keyword>
<sequence>MSSESATTATLSLPKRSEVAAADCWDLSSLFASDQEWETLYRELEGKVAGFESFRGRLGESAETLLEAMEYDSVFSRDAERLAIYAFLKTTEDQGNSDYQGIKSRFQNLAVKANQAASFFSPELLAIEPEEMQALVDDPKLAGYKLQLQRLLRQRDHTLSDREERLLAMQGEMSGAAGNAFRQLNDVDMKFGTLDDGHGNQKELSHATFSEFLISPDRSVRRNAFHQFYQEVADHENTLAATLSGSIQRDIYYARARNHEGSLAAALFPDNVPSDVYDNLITAVRNSLPNVHQYLDVRRRKMGLDDIHQYDTYVPILSDMTKHHTWDQAVDVVVESLQPLGNEYVTTLEQGLRTRWADRYPNKGKQSGAFSCGSFDGDPYILMNFKPDVLNDVFTLTHEAGHSMHSWYSASNQPFQYYDYTIFVAEVASTFNEQLLTEHLLKNAADDNERAYLINNELDSIRATVVRQTMFAEFEKITHEMAEAGEPLTVASFRHVYRELLDAYFGPNFVVDEELELECFRIPHFYRAFYVYKYATGLSAAVALSRRVLGGGEAELNDYLNFLKGGCSKDPLDLLKDAGVDMTTPQPVETTLQRFKELTEELDRIL</sequence>
<dbReference type="GO" id="GO:0046872">
    <property type="term" value="F:metal ion binding"/>
    <property type="evidence" value="ECO:0007669"/>
    <property type="project" value="UniProtKB-UniRule"/>
</dbReference>
<comment type="similarity">
    <text evidence="6">Belongs to the peptidase M3B family.</text>
</comment>
<evidence type="ECO:0000256" key="4">
    <source>
        <dbReference type="ARBA" id="ARBA00022833"/>
    </source>
</evidence>